<evidence type="ECO:0000256" key="1">
    <source>
        <dbReference type="SAM" id="Phobius"/>
    </source>
</evidence>
<dbReference type="STRING" id="1913577.LPB144_00885"/>
<keyword evidence="1" id="KW-0812">Transmembrane</keyword>
<dbReference type="Proteomes" id="UP000182510">
    <property type="component" value="Chromosome"/>
</dbReference>
<keyword evidence="1" id="KW-0472">Membrane</keyword>
<gene>
    <name evidence="2" type="ORF">LPB144_00885</name>
</gene>
<proteinExistence type="predicted"/>
<reference evidence="2 3" key="1">
    <citation type="submission" date="2016-11" db="EMBL/GenBank/DDBJ databases">
        <title>Gramella sp. LPB0144 isolated from marine environment.</title>
        <authorList>
            <person name="Kim E."/>
            <person name="Yi H."/>
        </authorList>
    </citation>
    <scope>NUCLEOTIDE SEQUENCE [LARGE SCALE GENOMIC DNA]</scope>
    <source>
        <strain evidence="2 3">LPB0144</strain>
    </source>
</reference>
<keyword evidence="3" id="KW-1185">Reference proteome</keyword>
<accession>A0A1L3J1P7</accession>
<dbReference type="EMBL" id="CP018153">
    <property type="protein sequence ID" value="APG59046.1"/>
    <property type="molecule type" value="Genomic_DNA"/>
</dbReference>
<organism evidence="2 3">
    <name type="scientific">Christiangramia salexigens</name>
    <dbReference type="NCBI Taxonomy" id="1913577"/>
    <lineage>
        <taxon>Bacteria</taxon>
        <taxon>Pseudomonadati</taxon>
        <taxon>Bacteroidota</taxon>
        <taxon>Flavobacteriia</taxon>
        <taxon>Flavobacteriales</taxon>
        <taxon>Flavobacteriaceae</taxon>
        <taxon>Christiangramia</taxon>
    </lineage>
</organism>
<sequence length="59" mass="6853">MHYNTLFIIGGLIIVAFCILWLFLIRDNKKQKRIIGDIKEDCVKNNKAQTGDNKSPEFK</sequence>
<protein>
    <submittedName>
        <fullName evidence="2">Uncharacterized protein</fullName>
    </submittedName>
</protein>
<dbReference type="KEGG" id="grl:LPB144_00885"/>
<feature type="transmembrane region" description="Helical" evidence="1">
    <location>
        <begin position="6"/>
        <end position="25"/>
    </location>
</feature>
<dbReference type="AlphaFoldDB" id="A0A1L3J1P7"/>
<evidence type="ECO:0000313" key="2">
    <source>
        <dbReference type="EMBL" id="APG59046.1"/>
    </source>
</evidence>
<evidence type="ECO:0000313" key="3">
    <source>
        <dbReference type="Proteomes" id="UP000182510"/>
    </source>
</evidence>
<keyword evidence="1" id="KW-1133">Transmembrane helix</keyword>
<name>A0A1L3J1P7_9FLAO</name>